<protein>
    <recommendedName>
        <fullName evidence="3">Anaphase-promoting complex subunit 5</fullName>
    </recommendedName>
</protein>
<organism evidence="1 2">
    <name type="scientific">Laccaria amethystina LaAM-08-1</name>
    <dbReference type="NCBI Taxonomy" id="1095629"/>
    <lineage>
        <taxon>Eukaryota</taxon>
        <taxon>Fungi</taxon>
        <taxon>Dikarya</taxon>
        <taxon>Basidiomycota</taxon>
        <taxon>Agaricomycotina</taxon>
        <taxon>Agaricomycetes</taxon>
        <taxon>Agaricomycetidae</taxon>
        <taxon>Agaricales</taxon>
        <taxon>Agaricineae</taxon>
        <taxon>Hydnangiaceae</taxon>
        <taxon>Laccaria</taxon>
    </lineage>
</organism>
<dbReference type="PANTHER" id="PTHR19959">
    <property type="entry name" value="KINESIN LIGHT CHAIN"/>
    <property type="match status" value="1"/>
</dbReference>
<dbReference type="EMBL" id="KN839079">
    <property type="protein sequence ID" value="KIJ90951.1"/>
    <property type="molecule type" value="Genomic_DNA"/>
</dbReference>
<dbReference type="SUPFAM" id="SSF48452">
    <property type="entry name" value="TPR-like"/>
    <property type="match status" value="3"/>
</dbReference>
<gene>
    <name evidence="1" type="ORF">K443DRAFT_513050</name>
</gene>
<dbReference type="AlphaFoldDB" id="A0A0C9X064"/>
<sequence>MELHRGLTFKVWWNSDKIKGDIDSIQKRLESCCQIYLVHASLRTEITTEESSKKLDNVTNILHRMISQPLTWLKPPSIHNHLPPITGPVTLNLNFPKVSVEEVYNTITTATPKQPPPAHSQSKHRDTLTLPKINVYRPSESDGHSSVKRTERGVLATTNSTCGCSQHNETQDAQAPVTTHQTKEMAKSLSKAVDRQMGRSRSAMGWLDRSYSLKTLVSRRAPRERQVDPPTTSRDAMIHGSSIMTLLNARPLEADIVAVELDQISVKLCDLGDYHGACDMSRRAVQVLQDACFATKNEPSDTYATALYNLAIHLSHVGRYEEAFLSAREAVATYTHLRTFESNRGPVLEANLALSQLTLANCLSYNGNTKEALISARQSVDIYQSFSGSGAVEFRADLAMSLVNYADKLRAAGQVAAAQNQAQLAIDIYMRLHKTHASKYGAEYAAALNVNAKCLHDLENHDEALRLVKACIAIWRALEHSRPGIFTHHLADSLMEAQAIYSSLGVGEEASRAAKEGVSLFRKLASGYPDRFNQHLVSSLTCAARVSVRAKDFLQAIKFFNDAIDTCEGSTVNIVSDVQRADILEDVAQCYRKVTNFAAAQKYSKTAVEKRRWLLSKGESHANVLALARSLRELAISRSEGLSFKPDNLSLQLLTEGISLYRSLSQENYYSDLIKLSIATSLQELAALQTQLKLHREAVESACEAVECFAHLTQTRPDLRSAFAQALLDHSVIHSNLGFLSDALETATQAVSVAEVVEGNDRQELLAKSRKQVVVCCRYGD</sequence>
<dbReference type="HOGENOM" id="CLU_020028_0_0_1"/>
<evidence type="ECO:0000313" key="1">
    <source>
        <dbReference type="EMBL" id="KIJ90951.1"/>
    </source>
</evidence>
<evidence type="ECO:0000313" key="2">
    <source>
        <dbReference type="Proteomes" id="UP000054477"/>
    </source>
</evidence>
<evidence type="ECO:0008006" key="3">
    <source>
        <dbReference type="Google" id="ProtNLM"/>
    </source>
</evidence>
<dbReference type="InterPro" id="IPR011990">
    <property type="entry name" value="TPR-like_helical_dom_sf"/>
</dbReference>
<dbReference type="SMART" id="SM00028">
    <property type="entry name" value="TPR"/>
    <property type="match status" value="5"/>
</dbReference>
<reference evidence="1 2" key="1">
    <citation type="submission" date="2014-04" db="EMBL/GenBank/DDBJ databases">
        <authorList>
            <consortium name="DOE Joint Genome Institute"/>
            <person name="Kuo A."/>
            <person name="Kohler A."/>
            <person name="Nagy L.G."/>
            <person name="Floudas D."/>
            <person name="Copeland A."/>
            <person name="Barry K.W."/>
            <person name="Cichocki N."/>
            <person name="Veneault-Fourrey C."/>
            <person name="LaButti K."/>
            <person name="Lindquist E.A."/>
            <person name="Lipzen A."/>
            <person name="Lundell T."/>
            <person name="Morin E."/>
            <person name="Murat C."/>
            <person name="Sun H."/>
            <person name="Tunlid A."/>
            <person name="Henrissat B."/>
            <person name="Grigoriev I.V."/>
            <person name="Hibbett D.S."/>
            <person name="Martin F."/>
            <person name="Nordberg H.P."/>
            <person name="Cantor M.N."/>
            <person name="Hua S.X."/>
        </authorList>
    </citation>
    <scope>NUCLEOTIDE SEQUENCE [LARGE SCALE GENOMIC DNA]</scope>
    <source>
        <strain evidence="1 2">LaAM-08-1</strain>
    </source>
</reference>
<keyword evidence="2" id="KW-1185">Reference proteome</keyword>
<dbReference type="OrthoDB" id="3057274at2759"/>
<dbReference type="PANTHER" id="PTHR19959:SF119">
    <property type="entry name" value="FUNGAL LIPASE-LIKE DOMAIN-CONTAINING PROTEIN"/>
    <property type="match status" value="1"/>
</dbReference>
<proteinExistence type="predicted"/>
<name>A0A0C9X064_9AGAR</name>
<dbReference type="Proteomes" id="UP000054477">
    <property type="component" value="Unassembled WGS sequence"/>
</dbReference>
<dbReference type="InterPro" id="IPR019734">
    <property type="entry name" value="TPR_rpt"/>
</dbReference>
<reference evidence="2" key="2">
    <citation type="submission" date="2015-01" db="EMBL/GenBank/DDBJ databases">
        <title>Evolutionary Origins and Diversification of the Mycorrhizal Mutualists.</title>
        <authorList>
            <consortium name="DOE Joint Genome Institute"/>
            <consortium name="Mycorrhizal Genomics Consortium"/>
            <person name="Kohler A."/>
            <person name="Kuo A."/>
            <person name="Nagy L.G."/>
            <person name="Floudas D."/>
            <person name="Copeland A."/>
            <person name="Barry K.W."/>
            <person name="Cichocki N."/>
            <person name="Veneault-Fourrey C."/>
            <person name="LaButti K."/>
            <person name="Lindquist E.A."/>
            <person name="Lipzen A."/>
            <person name="Lundell T."/>
            <person name="Morin E."/>
            <person name="Murat C."/>
            <person name="Riley R."/>
            <person name="Ohm R."/>
            <person name="Sun H."/>
            <person name="Tunlid A."/>
            <person name="Henrissat B."/>
            <person name="Grigoriev I.V."/>
            <person name="Hibbett D.S."/>
            <person name="Martin F."/>
        </authorList>
    </citation>
    <scope>NUCLEOTIDE SEQUENCE [LARGE SCALE GENOMIC DNA]</scope>
    <source>
        <strain evidence="2">LaAM-08-1</strain>
    </source>
</reference>
<dbReference type="Gene3D" id="1.25.40.10">
    <property type="entry name" value="Tetratricopeptide repeat domain"/>
    <property type="match status" value="4"/>
</dbReference>
<accession>A0A0C9X064</accession>